<organism evidence="1 2">
    <name type="scientific">Stachybotrys elegans</name>
    <dbReference type="NCBI Taxonomy" id="80388"/>
    <lineage>
        <taxon>Eukaryota</taxon>
        <taxon>Fungi</taxon>
        <taxon>Dikarya</taxon>
        <taxon>Ascomycota</taxon>
        <taxon>Pezizomycotina</taxon>
        <taxon>Sordariomycetes</taxon>
        <taxon>Hypocreomycetidae</taxon>
        <taxon>Hypocreales</taxon>
        <taxon>Stachybotryaceae</taxon>
        <taxon>Stachybotrys</taxon>
    </lineage>
</organism>
<sequence length="98" mass="10791">MRSFLIPGVLFPSLGVGESLTKRPWKSTNNYTSSGLIRMVATMSPSPPHYKEPSLKGAVYPAIHLLCLDSIIIVPFTAQSRFTIPSAVHPFSPRRSVH</sequence>
<evidence type="ECO:0000313" key="2">
    <source>
        <dbReference type="Proteomes" id="UP000813444"/>
    </source>
</evidence>
<dbReference type="Proteomes" id="UP000813444">
    <property type="component" value="Unassembled WGS sequence"/>
</dbReference>
<comment type="caution">
    <text evidence="1">The sequence shown here is derived from an EMBL/GenBank/DDBJ whole genome shotgun (WGS) entry which is preliminary data.</text>
</comment>
<keyword evidence="2" id="KW-1185">Reference proteome</keyword>
<reference evidence="1" key="1">
    <citation type="journal article" date="2021" name="Nat. Commun.">
        <title>Genetic determinants of endophytism in the Arabidopsis root mycobiome.</title>
        <authorList>
            <person name="Mesny F."/>
            <person name="Miyauchi S."/>
            <person name="Thiergart T."/>
            <person name="Pickel B."/>
            <person name="Atanasova L."/>
            <person name="Karlsson M."/>
            <person name="Huettel B."/>
            <person name="Barry K.W."/>
            <person name="Haridas S."/>
            <person name="Chen C."/>
            <person name="Bauer D."/>
            <person name="Andreopoulos W."/>
            <person name="Pangilinan J."/>
            <person name="LaButti K."/>
            <person name="Riley R."/>
            <person name="Lipzen A."/>
            <person name="Clum A."/>
            <person name="Drula E."/>
            <person name="Henrissat B."/>
            <person name="Kohler A."/>
            <person name="Grigoriev I.V."/>
            <person name="Martin F.M."/>
            <person name="Hacquard S."/>
        </authorList>
    </citation>
    <scope>NUCLEOTIDE SEQUENCE</scope>
    <source>
        <strain evidence="1">MPI-CAGE-CH-0235</strain>
    </source>
</reference>
<gene>
    <name evidence="1" type="ORF">B0I35DRAFT_278615</name>
</gene>
<name>A0A8K0SJD2_9HYPO</name>
<protein>
    <submittedName>
        <fullName evidence="1">Uncharacterized protein</fullName>
    </submittedName>
</protein>
<proteinExistence type="predicted"/>
<accession>A0A8K0SJD2</accession>
<dbReference type="AlphaFoldDB" id="A0A8K0SJD2"/>
<evidence type="ECO:0000313" key="1">
    <source>
        <dbReference type="EMBL" id="KAH7313793.1"/>
    </source>
</evidence>
<dbReference type="EMBL" id="JAGPNK010000009">
    <property type="protein sequence ID" value="KAH7313793.1"/>
    <property type="molecule type" value="Genomic_DNA"/>
</dbReference>